<organism evidence="2 3">
    <name type="scientific">Xylaria bambusicola</name>
    <dbReference type="NCBI Taxonomy" id="326684"/>
    <lineage>
        <taxon>Eukaryota</taxon>
        <taxon>Fungi</taxon>
        <taxon>Dikarya</taxon>
        <taxon>Ascomycota</taxon>
        <taxon>Pezizomycotina</taxon>
        <taxon>Sordariomycetes</taxon>
        <taxon>Xylariomycetidae</taxon>
        <taxon>Xylariales</taxon>
        <taxon>Xylariaceae</taxon>
        <taxon>Xylaria</taxon>
    </lineage>
</organism>
<dbReference type="EMBL" id="JAWHQM010000012">
    <property type="protein sequence ID" value="KAK5629704.1"/>
    <property type="molecule type" value="Genomic_DNA"/>
</dbReference>
<name>A0AAN7UY04_9PEZI</name>
<gene>
    <name evidence="2" type="ORF">RRF57_005419</name>
</gene>
<evidence type="ECO:0000259" key="1">
    <source>
        <dbReference type="Pfam" id="PF05131"/>
    </source>
</evidence>
<comment type="caution">
    <text evidence="2">The sequence shown here is derived from an EMBL/GenBank/DDBJ whole genome shotgun (WGS) entry which is preliminary data.</text>
</comment>
<proteinExistence type="predicted"/>
<keyword evidence="3" id="KW-1185">Reference proteome</keyword>
<feature type="domain" description="Pep3/Vps18 beta-propeller" evidence="1">
    <location>
        <begin position="23"/>
        <end position="71"/>
    </location>
</feature>
<sequence length="76" mass="8145">MALDPNNGFAAANGVQLSDGSLPIFDIEPVRLQFSIAADFVAAQVANNVLVLALSNGRILRIDLNRPEDIDGKPRE</sequence>
<dbReference type="Proteomes" id="UP001305414">
    <property type="component" value="Unassembled WGS sequence"/>
</dbReference>
<dbReference type="Pfam" id="PF05131">
    <property type="entry name" value="Pep3_Vps18"/>
    <property type="match status" value="1"/>
</dbReference>
<reference evidence="2 3" key="1">
    <citation type="submission" date="2023-10" db="EMBL/GenBank/DDBJ databases">
        <title>Draft genome sequence of Xylaria bambusicola isolate GMP-LS, the root and basal stem rot pathogen of sugarcane in Indonesia.</title>
        <authorList>
            <person name="Selvaraj P."/>
            <person name="Muralishankar V."/>
            <person name="Muruganantham S."/>
            <person name="Sp S."/>
            <person name="Haryani S."/>
            <person name="Lau K.J.X."/>
            <person name="Naqvi N.I."/>
        </authorList>
    </citation>
    <scope>NUCLEOTIDE SEQUENCE [LARGE SCALE GENOMIC DNA]</scope>
    <source>
        <strain evidence="2">GMP-LS</strain>
    </source>
</reference>
<dbReference type="InterPro" id="IPR007810">
    <property type="entry name" value="Pep3/Vps18_beta-prop"/>
</dbReference>
<accession>A0AAN7UY04</accession>
<protein>
    <recommendedName>
        <fullName evidence="1">Pep3/Vps18 beta-propeller domain-containing protein</fullName>
    </recommendedName>
</protein>
<evidence type="ECO:0000313" key="3">
    <source>
        <dbReference type="Proteomes" id="UP001305414"/>
    </source>
</evidence>
<evidence type="ECO:0000313" key="2">
    <source>
        <dbReference type="EMBL" id="KAK5629704.1"/>
    </source>
</evidence>
<dbReference type="AlphaFoldDB" id="A0AAN7UY04"/>